<dbReference type="EMBL" id="FOOX01000002">
    <property type="protein sequence ID" value="SFG09524.1"/>
    <property type="molecule type" value="Genomic_DNA"/>
</dbReference>
<name>A0A1I2P0B2_9FIRM</name>
<dbReference type="InterPro" id="IPR018211">
    <property type="entry name" value="ADH_Fe_CS"/>
</dbReference>
<gene>
    <name evidence="6" type="ORF">SAMN05660649_00653</name>
</gene>
<accession>A0A1I2P0B2</accession>
<reference evidence="7" key="1">
    <citation type="submission" date="2016-10" db="EMBL/GenBank/DDBJ databases">
        <authorList>
            <person name="Varghese N."/>
            <person name="Submissions S."/>
        </authorList>
    </citation>
    <scope>NUCLEOTIDE SEQUENCE [LARGE SCALE GENOMIC DNA]</scope>
    <source>
        <strain evidence="7">DSM 17038</strain>
    </source>
</reference>
<organism evidence="6 7">
    <name type="scientific">Desulfotruncus arcticus DSM 17038</name>
    <dbReference type="NCBI Taxonomy" id="1121424"/>
    <lineage>
        <taxon>Bacteria</taxon>
        <taxon>Bacillati</taxon>
        <taxon>Bacillota</taxon>
        <taxon>Clostridia</taxon>
        <taxon>Eubacteriales</taxon>
        <taxon>Desulfallaceae</taxon>
        <taxon>Desulfotruncus</taxon>
    </lineage>
</organism>
<sequence>MSRTNELELRKFVAPEFIFGTGAQHLAGRYAKNFGARKVLVVTDPGIIAAGWAERVTASIEDAGIPYTVFAEVTPNPRADEVMAGAEIYQSDQCNVIVAVGGGSPMDCAKGIGIVSSNKRHIVEFEGVDQVPVPCPPLICIPTTAGSSADVSQFAIITDMQQMVKIAIVSKTLVSDIALIDPQTNVTMSSFLTASTGFDALTHAIEAFVSNAHSPVTDLHALEAIRLINANLLSTIKEPDNLDLRGKMMLGSLHAGLAFSNAILGAVHAMAHSLGGLLNLAHGECCAVLLRHVIAYNCDAAAERYQLIGETMGLDLRGMLFEEKKSAIIEAMHYLQIALGFDRTLGQLGVHRSDIPELARKAMKDPCMVTNPRRPKQRDIEVLYEEAL</sequence>
<dbReference type="CDD" id="cd17814">
    <property type="entry name" value="Fe-ADH-like"/>
    <property type="match status" value="1"/>
</dbReference>
<dbReference type="GO" id="GO:0046872">
    <property type="term" value="F:metal ion binding"/>
    <property type="evidence" value="ECO:0007669"/>
    <property type="project" value="InterPro"/>
</dbReference>
<dbReference type="OrthoDB" id="9804734at2"/>
<feature type="domain" description="Alcohol dehydrogenase iron-type/glycerol dehydrogenase GldA" evidence="4">
    <location>
        <begin position="16"/>
        <end position="182"/>
    </location>
</feature>
<dbReference type="Pfam" id="PF25137">
    <property type="entry name" value="ADH_Fe_C"/>
    <property type="match status" value="1"/>
</dbReference>
<evidence type="ECO:0000313" key="7">
    <source>
        <dbReference type="Proteomes" id="UP000199337"/>
    </source>
</evidence>
<dbReference type="Proteomes" id="UP000199337">
    <property type="component" value="Unassembled WGS sequence"/>
</dbReference>
<dbReference type="Pfam" id="PF00465">
    <property type="entry name" value="Fe-ADH"/>
    <property type="match status" value="1"/>
</dbReference>
<keyword evidence="7" id="KW-1185">Reference proteome</keyword>
<comment type="similarity">
    <text evidence="1">Belongs to the iron-containing alcohol dehydrogenase family.</text>
</comment>
<dbReference type="Gene3D" id="3.40.50.1970">
    <property type="match status" value="1"/>
</dbReference>
<dbReference type="STRING" id="341036.SAMN05660649_00653"/>
<dbReference type="PANTHER" id="PTHR11496">
    <property type="entry name" value="ALCOHOL DEHYDROGENASE"/>
    <property type="match status" value="1"/>
</dbReference>
<dbReference type="InterPro" id="IPR001670">
    <property type="entry name" value="ADH_Fe/GldA"/>
</dbReference>
<proteinExistence type="inferred from homology"/>
<dbReference type="AlphaFoldDB" id="A0A1I2P0B2"/>
<dbReference type="RefSeq" id="WP_092468679.1">
    <property type="nucleotide sequence ID" value="NZ_FOOX01000002.1"/>
</dbReference>
<dbReference type="PROSITE" id="PS00060">
    <property type="entry name" value="ADH_IRON_2"/>
    <property type="match status" value="1"/>
</dbReference>
<dbReference type="NCBIfam" id="NF041833">
    <property type="entry name" value="Fe_ADH_ErcA"/>
    <property type="match status" value="1"/>
</dbReference>
<dbReference type="FunFam" id="3.40.50.1970:FF:000003">
    <property type="entry name" value="Alcohol dehydrogenase, iron-containing"/>
    <property type="match status" value="1"/>
</dbReference>
<dbReference type="GO" id="GO:0004022">
    <property type="term" value="F:alcohol dehydrogenase (NAD+) activity"/>
    <property type="evidence" value="ECO:0007669"/>
    <property type="project" value="TreeGrafter"/>
</dbReference>
<keyword evidence="3" id="KW-0520">NAD</keyword>
<evidence type="ECO:0000259" key="4">
    <source>
        <dbReference type="Pfam" id="PF00465"/>
    </source>
</evidence>
<keyword evidence="2" id="KW-0560">Oxidoreductase</keyword>
<dbReference type="InterPro" id="IPR056798">
    <property type="entry name" value="ADH_Fe_C"/>
</dbReference>
<dbReference type="InterPro" id="IPR039697">
    <property type="entry name" value="Alcohol_dehydrogenase_Fe"/>
</dbReference>
<feature type="domain" description="Fe-containing alcohol dehydrogenase-like C-terminal" evidence="5">
    <location>
        <begin position="193"/>
        <end position="387"/>
    </location>
</feature>
<dbReference type="Gene3D" id="1.20.1090.10">
    <property type="entry name" value="Dehydroquinate synthase-like - alpha domain"/>
    <property type="match status" value="1"/>
</dbReference>
<evidence type="ECO:0000313" key="6">
    <source>
        <dbReference type="EMBL" id="SFG09524.1"/>
    </source>
</evidence>
<dbReference type="SUPFAM" id="SSF56796">
    <property type="entry name" value="Dehydroquinate synthase-like"/>
    <property type="match status" value="1"/>
</dbReference>
<dbReference type="FunFam" id="1.20.1090.10:FF:000001">
    <property type="entry name" value="Aldehyde-alcohol dehydrogenase"/>
    <property type="match status" value="1"/>
</dbReference>
<evidence type="ECO:0000259" key="5">
    <source>
        <dbReference type="Pfam" id="PF25137"/>
    </source>
</evidence>
<protein>
    <submittedName>
        <fullName evidence="6">Alcohol dehydrogenase, class IV</fullName>
    </submittedName>
</protein>
<evidence type="ECO:0000256" key="2">
    <source>
        <dbReference type="ARBA" id="ARBA00023002"/>
    </source>
</evidence>
<dbReference type="PANTHER" id="PTHR11496:SF102">
    <property type="entry name" value="ALCOHOL DEHYDROGENASE 4"/>
    <property type="match status" value="1"/>
</dbReference>
<evidence type="ECO:0000256" key="1">
    <source>
        <dbReference type="ARBA" id="ARBA00007358"/>
    </source>
</evidence>
<evidence type="ECO:0000256" key="3">
    <source>
        <dbReference type="ARBA" id="ARBA00023027"/>
    </source>
</evidence>